<dbReference type="OrthoDB" id="410399at2759"/>
<dbReference type="Pfam" id="PF13640">
    <property type="entry name" value="2OG-FeII_Oxy_3"/>
    <property type="match status" value="1"/>
</dbReference>
<reference evidence="2" key="1">
    <citation type="submission" date="2022-10" db="EMBL/GenBank/DDBJ databases">
        <authorList>
            <person name="Chen Y."/>
            <person name="Dougan E. K."/>
            <person name="Chan C."/>
            <person name="Rhodes N."/>
            <person name="Thang M."/>
        </authorList>
    </citation>
    <scope>NUCLEOTIDE SEQUENCE</scope>
</reference>
<dbReference type="InterPro" id="IPR044862">
    <property type="entry name" value="Pro_4_hyd_alph_FE2OG_OXY"/>
</dbReference>
<dbReference type="EMBL" id="CAMXCT010000351">
    <property type="protein sequence ID" value="CAI3977560.1"/>
    <property type="molecule type" value="Genomic_DNA"/>
</dbReference>
<sequence>MVWSWWPFGLSGDEANCDVVEFQDDDAPAAPNFELLTAEWEELQIAVVRGFLGTKEVDEVMQMKQHFTLKEINDRDDELVYSHEVWRMEHELKEALPHIYHRLMNHCRAFDAELWHEIESGDRFFPEIEYIVYDVARLGEAGKIEPHTDNQSQVTVVVLLSHENEFQGGLNHFEPGFDGGENRTARLKRGDAVFFYGDQCMHWISPVVSGRRAILQMATWHIQQFVVLC</sequence>
<comment type="caution">
    <text evidence="2">The sequence shown here is derived from an EMBL/GenBank/DDBJ whole genome shotgun (WGS) entry which is preliminary data.</text>
</comment>
<dbReference type="AlphaFoldDB" id="A0A9P1BRU5"/>
<keyword evidence="4" id="KW-1185">Reference proteome</keyword>
<dbReference type="EMBL" id="CAMXCT030000351">
    <property type="protein sequence ID" value="CAL4764872.1"/>
    <property type="molecule type" value="Genomic_DNA"/>
</dbReference>
<evidence type="ECO:0000259" key="1">
    <source>
        <dbReference type="Pfam" id="PF13640"/>
    </source>
</evidence>
<evidence type="ECO:0000313" key="3">
    <source>
        <dbReference type="EMBL" id="CAL1130935.1"/>
    </source>
</evidence>
<protein>
    <recommendedName>
        <fullName evidence="1">Prolyl 4-hydroxylase alpha subunit Fe(2+) 2OG dioxygenase domain-containing protein</fullName>
    </recommendedName>
</protein>
<gene>
    <name evidence="2" type="ORF">C1SCF055_LOCUS5693</name>
</gene>
<proteinExistence type="predicted"/>
<dbReference type="Proteomes" id="UP001152797">
    <property type="component" value="Unassembled WGS sequence"/>
</dbReference>
<dbReference type="Gene3D" id="2.60.120.620">
    <property type="entry name" value="q2cbj1_9rhob like domain"/>
    <property type="match status" value="1"/>
</dbReference>
<feature type="domain" description="Prolyl 4-hydroxylase alpha subunit Fe(2+) 2OG dioxygenase" evidence="1">
    <location>
        <begin position="135"/>
        <end position="215"/>
    </location>
</feature>
<name>A0A9P1BRU5_9DINO</name>
<evidence type="ECO:0000313" key="4">
    <source>
        <dbReference type="Proteomes" id="UP001152797"/>
    </source>
</evidence>
<reference evidence="3" key="2">
    <citation type="submission" date="2024-04" db="EMBL/GenBank/DDBJ databases">
        <authorList>
            <person name="Chen Y."/>
            <person name="Shah S."/>
            <person name="Dougan E. K."/>
            <person name="Thang M."/>
            <person name="Chan C."/>
        </authorList>
    </citation>
    <scope>NUCLEOTIDE SEQUENCE [LARGE SCALE GENOMIC DNA]</scope>
</reference>
<dbReference type="EMBL" id="CAMXCT020000351">
    <property type="protein sequence ID" value="CAL1130935.1"/>
    <property type="molecule type" value="Genomic_DNA"/>
</dbReference>
<accession>A0A9P1BRU5</accession>
<evidence type="ECO:0000313" key="2">
    <source>
        <dbReference type="EMBL" id="CAI3977560.1"/>
    </source>
</evidence>
<organism evidence="2">
    <name type="scientific">Cladocopium goreaui</name>
    <dbReference type="NCBI Taxonomy" id="2562237"/>
    <lineage>
        <taxon>Eukaryota</taxon>
        <taxon>Sar</taxon>
        <taxon>Alveolata</taxon>
        <taxon>Dinophyceae</taxon>
        <taxon>Suessiales</taxon>
        <taxon>Symbiodiniaceae</taxon>
        <taxon>Cladocopium</taxon>
    </lineage>
</organism>